<reference evidence="31" key="1">
    <citation type="submission" date="2020-05" db="EMBL/GenBank/DDBJ databases">
        <authorList>
            <person name="Chiriac C."/>
            <person name="Salcher M."/>
            <person name="Ghai R."/>
            <person name="Kavagutti S V."/>
        </authorList>
    </citation>
    <scope>NUCLEOTIDE SEQUENCE</scope>
</reference>
<dbReference type="GO" id="GO:0032587">
    <property type="term" value="C:ruffle membrane"/>
    <property type="evidence" value="ECO:0007669"/>
    <property type="project" value="UniProtKB-SubCell"/>
</dbReference>
<evidence type="ECO:0000256" key="10">
    <source>
        <dbReference type="ARBA" id="ARBA00022832"/>
    </source>
</evidence>
<keyword evidence="10" id="KW-0276">Fatty acid metabolism</keyword>
<organism evidence="31">
    <name type="scientific">freshwater metagenome</name>
    <dbReference type="NCBI Taxonomy" id="449393"/>
    <lineage>
        <taxon>unclassified sequences</taxon>
        <taxon>metagenomes</taxon>
        <taxon>ecological metagenomes</taxon>
    </lineage>
</organism>
<dbReference type="EMBL" id="CAEZYK010000014">
    <property type="protein sequence ID" value="CAB4717977.1"/>
    <property type="molecule type" value="Genomic_DNA"/>
</dbReference>
<evidence type="ECO:0000256" key="27">
    <source>
        <dbReference type="SAM" id="MobiDB-lite"/>
    </source>
</evidence>
<dbReference type="AlphaFoldDB" id="A0A6J7LPU6"/>
<evidence type="ECO:0000313" key="30">
    <source>
        <dbReference type="EMBL" id="CAB4894627.1"/>
    </source>
</evidence>
<keyword evidence="12" id="KW-0443">Lipid metabolism</keyword>
<evidence type="ECO:0000256" key="8">
    <source>
        <dbReference type="ARBA" id="ARBA00022792"/>
    </source>
</evidence>
<comment type="catalytic activity">
    <reaction evidence="16">
        <text>(5Z,8Z,11Z,14Z)-eicosatetraenoyl-CoA + H2O = (5Z,8Z,11Z,14Z)-eicosatetraenoate + CoA + H(+)</text>
        <dbReference type="Rhea" id="RHEA:40151"/>
        <dbReference type="ChEBI" id="CHEBI:15377"/>
        <dbReference type="ChEBI" id="CHEBI:15378"/>
        <dbReference type="ChEBI" id="CHEBI:32395"/>
        <dbReference type="ChEBI" id="CHEBI:57287"/>
        <dbReference type="ChEBI" id="CHEBI:57368"/>
    </reaction>
    <physiologicalReaction direction="left-to-right" evidence="16">
        <dbReference type="Rhea" id="RHEA:40152"/>
    </physiologicalReaction>
</comment>
<keyword evidence="7" id="KW-0053">Apoptosis</keyword>
<feature type="domain" description="Thioesterase" evidence="28">
    <location>
        <begin position="126"/>
        <end position="196"/>
    </location>
</feature>
<dbReference type="EMBL" id="CAFBMM010000001">
    <property type="protein sequence ID" value="CAB4894627.1"/>
    <property type="molecule type" value="Genomic_DNA"/>
</dbReference>
<dbReference type="PANTHER" id="PTHR12418:SF19">
    <property type="entry name" value="ACYL-COENZYME A THIOESTERASE THEM4"/>
    <property type="match status" value="1"/>
</dbReference>
<dbReference type="InterPro" id="IPR052365">
    <property type="entry name" value="THEM4/THEM5_acyl-CoA_thioest"/>
</dbReference>
<evidence type="ECO:0000256" key="9">
    <source>
        <dbReference type="ARBA" id="ARBA00022801"/>
    </source>
</evidence>
<dbReference type="SUPFAM" id="SSF54637">
    <property type="entry name" value="Thioesterase/thiol ester dehydrase-isomerase"/>
    <property type="match status" value="1"/>
</dbReference>
<dbReference type="GO" id="GO:0006915">
    <property type="term" value="P:apoptotic process"/>
    <property type="evidence" value="ECO:0007669"/>
    <property type="project" value="UniProtKB-KW"/>
</dbReference>
<evidence type="ECO:0000313" key="31">
    <source>
        <dbReference type="EMBL" id="CAB4968623.1"/>
    </source>
</evidence>
<evidence type="ECO:0000256" key="2">
    <source>
        <dbReference type="ARBA" id="ARBA00004569"/>
    </source>
</evidence>
<evidence type="ECO:0000256" key="6">
    <source>
        <dbReference type="ARBA" id="ARBA00022490"/>
    </source>
</evidence>
<evidence type="ECO:0000256" key="4">
    <source>
        <dbReference type="ARBA" id="ARBA00004637"/>
    </source>
</evidence>
<evidence type="ECO:0000313" key="32">
    <source>
        <dbReference type="EMBL" id="CAB5010744.1"/>
    </source>
</evidence>
<dbReference type="EC" id="3.1.2.2" evidence="19"/>
<dbReference type="Pfam" id="PF03061">
    <property type="entry name" value="4HBT"/>
    <property type="match status" value="1"/>
</dbReference>
<evidence type="ECO:0000256" key="18">
    <source>
        <dbReference type="ARBA" id="ARBA00038456"/>
    </source>
</evidence>
<comment type="catalytic activity">
    <reaction evidence="22">
        <text>octanoyl-CoA + H2O = octanoate + CoA + H(+)</text>
        <dbReference type="Rhea" id="RHEA:30143"/>
        <dbReference type="ChEBI" id="CHEBI:15377"/>
        <dbReference type="ChEBI" id="CHEBI:15378"/>
        <dbReference type="ChEBI" id="CHEBI:25646"/>
        <dbReference type="ChEBI" id="CHEBI:57287"/>
        <dbReference type="ChEBI" id="CHEBI:57386"/>
    </reaction>
    <physiologicalReaction direction="left-to-right" evidence="22">
        <dbReference type="Rhea" id="RHEA:30144"/>
    </physiologicalReaction>
</comment>
<dbReference type="EMBL" id="CAFBOF010000001">
    <property type="protein sequence ID" value="CAB4968623.1"/>
    <property type="molecule type" value="Genomic_DNA"/>
</dbReference>
<dbReference type="InterPro" id="IPR029069">
    <property type="entry name" value="HotDog_dom_sf"/>
</dbReference>
<evidence type="ECO:0000256" key="3">
    <source>
        <dbReference type="ARBA" id="ARBA00004632"/>
    </source>
</evidence>
<dbReference type="Gene3D" id="3.10.129.10">
    <property type="entry name" value="Hotdog Thioesterase"/>
    <property type="match status" value="1"/>
</dbReference>
<evidence type="ECO:0000256" key="24">
    <source>
        <dbReference type="ARBA" id="ARBA00047969"/>
    </source>
</evidence>
<evidence type="ECO:0000256" key="17">
    <source>
        <dbReference type="ARBA" id="ARBA00037002"/>
    </source>
</evidence>
<evidence type="ECO:0000256" key="26">
    <source>
        <dbReference type="ARBA" id="ARBA00048180"/>
    </source>
</evidence>
<keyword evidence="6" id="KW-0963">Cytoplasm</keyword>
<comment type="subcellular location">
    <subcellularLocation>
        <location evidence="3">Cell projection</location>
        <location evidence="3">Ruffle membrane</location>
    </subcellularLocation>
    <subcellularLocation>
        <location evidence="1">Cytoplasm</location>
    </subcellularLocation>
    <subcellularLocation>
        <location evidence="4">Mitochondrion inner membrane</location>
        <topology evidence="4">Peripheral membrane protein</topology>
    </subcellularLocation>
    <subcellularLocation>
        <location evidence="2">Mitochondrion intermembrane space</location>
    </subcellularLocation>
</comment>
<proteinExistence type="inferred from homology"/>
<evidence type="ECO:0000259" key="28">
    <source>
        <dbReference type="Pfam" id="PF03061"/>
    </source>
</evidence>
<evidence type="ECO:0000256" key="14">
    <source>
        <dbReference type="ARBA" id="ARBA00023136"/>
    </source>
</evidence>
<comment type="similarity">
    <text evidence="18">Belongs to the THEM4/THEM5 thioesterase family.</text>
</comment>
<evidence type="ECO:0000256" key="1">
    <source>
        <dbReference type="ARBA" id="ARBA00004496"/>
    </source>
</evidence>
<evidence type="ECO:0000256" key="13">
    <source>
        <dbReference type="ARBA" id="ARBA00023128"/>
    </source>
</evidence>
<evidence type="ECO:0000256" key="5">
    <source>
        <dbReference type="ARBA" id="ARBA00022475"/>
    </source>
</evidence>
<evidence type="ECO:0000256" key="19">
    <source>
        <dbReference type="ARBA" id="ARBA00038848"/>
    </source>
</evidence>
<keyword evidence="9" id="KW-0378">Hydrolase</keyword>
<evidence type="ECO:0000313" key="29">
    <source>
        <dbReference type="EMBL" id="CAB4717977.1"/>
    </source>
</evidence>
<dbReference type="CDD" id="cd03443">
    <property type="entry name" value="PaaI_thioesterase"/>
    <property type="match status" value="1"/>
</dbReference>
<keyword evidence="15" id="KW-0966">Cell projection</keyword>
<comment type="catalytic activity">
    <reaction evidence="17">
        <text>(9Z)-octadecenoyl-CoA + H2O = (9Z)-octadecenoate + CoA + H(+)</text>
        <dbReference type="Rhea" id="RHEA:40139"/>
        <dbReference type="ChEBI" id="CHEBI:15377"/>
        <dbReference type="ChEBI" id="CHEBI:15378"/>
        <dbReference type="ChEBI" id="CHEBI:30823"/>
        <dbReference type="ChEBI" id="CHEBI:57287"/>
        <dbReference type="ChEBI" id="CHEBI:57387"/>
    </reaction>
    <physiologicalReaction direction="left-to-right" evidence="17">
        <dbReference type="Rhea" id="RHEA:40140"/>
    </physiologicalReaction>
</comment>
<dbReference type="GO" id="GO:0016787">
    <property type="term" value="F:hydrolase activity"/>
    <property type="evidence" value="ECO:0007669"/>
    <property type="project" value="UniProtKB-KW"/>
</dbReference>
<keyword evidence="8" id="KW-0999">Mitochondrion inner membrane</keyword>
<sequence>MSSDSNIVDGHGADSDHPLGPELLEISNQLRRITELVVRTDAPIEALDSASVALAQAEVALAQHVPPWIPSVGPMPSPDLEPNDYFPFSPVIGRYNPLAAPAEFVAKDGVVTGRVNLGAPYEGPPGCVHGGVIAEIFDEMLGVANISMGSGAMTGTLTIVYRSPTPLYTELTLAAKTQGVDGRKVNTTGTIHAGDRLCAEAHGIFILVSGEGFVEHAKLHGGPAQNE</sequence>
<dbReference type="GO" id="GO:0005758">
    <property type="term" value="C:mitochondrial intermembrane space"/>
    <property type="evidence" value="ECO:0007669"/>
    <property type="project" value="UniProtKB-SubCell"/>
</dbReference>
<dbReference type="GO" id="GO:0005743">
    <property type="term" value="C:mitochondrial inner membrane"/>
    <property type="evidence" value="ECO:0007669"/>
    <property type="project" value="UniProtKB-SubCell"/>
</dbReference>
<dbReference type="InterPro" id="IPR006683">
    <property type="entry name" value="Thioestr_dom"/>
</dbReference>
<evidence type="ECO:0000256" key="21">
    <source>
        <dbReference type="ARBA" id="ARBA00043210"/>
    </source>
</evidence>
<comment type="catalytic activity">
    <reaction evidence="26">
        <text>tetradecanoyl-CoA + H2O = tetradecanoate + CoA + H(+)</text>
        <dbReference type="Rhea" id="RHEA:40119"/>
        <dbReference type="ChEBI" id="CHEBI:15377"/>
        <dbReference type="ChEBI" id="CHEBI:15378"/>
        <dbReference type="ChEBI" id="CHEBI:30807"/>
        <dbReference type="ChEBI" id="CHEBI:57287"/>
        <dbReference type="ChEBI" id="CHEBI:57385"/>
    </reaction>
    <physiologicalReaction direction="left-to-right" evidence="26">
        <dbReference type="Rhea" id="RHEA:40120"/>
    </physiologicalReaction>
</comment>
<feature type="region of interest" description="Disordered" evidence="27">
    <location>
        <begin position="1"/>
        <end position="21"/>
    </location>
</feature>
<keyword evidence="13" id="KW-0496">Mitochondrion</keyword>
<keyword evidence="11" id="KW-0809">Transit peptide</keyword>
<evidence type="ECO:0000256" key="15">
    <source>
        <dbReference type="ARBA" id="ARBA00023273"/>
    </source>
</evidence>
<keyword evidence="14" id="KW-0472">Membrane</keyword>
<evidence type="ECO:0000256" key="23">
    <source>
        <dbReference type="ARBA" id="ARBA00047734"/>
    </source>
</evidence>
<name>A0A6J7LPU6_9ZZZZ</name>
<evidence type="ECO:0000256" key="25">
    <source>
        <dbReference type="ARBA" id="ARBA00048074"/>
    </source>
</evidence>
<evidence type="ECO:0000256" key="7">
    <source>
        <dbReference type="ARBA" id="ARBA00022703"/>
    </source>
</evidence>
<accession>A0A6J7LPU6</accession>
<evidence type="ECO:0000256" key="16">
    <source>
        <dbReference type="ARBA" id="ARBA00035852"/>
    </source>
</evidence>
<protein>
    <recommendedName>
        <fullName evidence="20">Acyl-coenzyme A thioesterase THEM4</fullName>
        <ecNumber evidence="19">3.1.2.2</ecNumber>
    </recommendedName>
    <alternativeName>
        <fullName evidence="21">Thioesterase superfamily member 4</fullName>
    </alternativeName>
</protein>
<evidence type="ECO:0000256" key="12">
    <source>
        <dbReference type="ARBA" id="ARBA00023098"/>
    </source>
</evidence>
<comment type="catalytic activity">
    <reaction evidence="24">
        <text>decanoyl-CoA + H2O = decanoate + CoA + H(+)</text>
        <dbReference type="Rhea" id="RHEA:40059"/>
        <dbReference type="ChEBI" id="CHEBI:15377"/>
        <dbReference type="ChEBI" id="CHEBI:15378"/>
        <dbReference type="ChEBI" id="CHEBI:27689"/>
        <dbReference type="ChEBI" id="CHEBI:57287"/>
        <dbReference type="ChEBI" id="CHEBI:61430"/>
    </reaction>
    <physiologicalReaction direction="left-to-right" evidence="24">
        <dbReference type="Rhea" id="RHEA:40060"/>
    </physiologicalReaction>
</comment>
<dbReference type="GO" id="GO:0006631">
    <property type="term" value="P:fatty acid metabolic process"/>
    <property type="evidence" value="ECO:0007669"/>
    <property type="project" value="UniProtKB-KW"/>
</dbReference>
<evidence type="ECO:0000256" key="20">
    <source>
        <dbReference type="ARBA" id="ARBA00040123"/>
    </source>
</evidence>
<gene>
    <name evidence="29" type="ORF">UFOPK2683_00400</name>
    <name evidence="30" type="ORF">UFOPK3605_00129</name>
    <name evidence="31" type="ORF">UFOPK3897_00133</name>
    <name evidence="32" type="ORF">UFOPK4121_00026</name>
</gene>
<dbReference type="EMBL" id="CAFBPQ010000001">
    <property type="protein sequence ID" value="CAB5010744.1"/>
    <property type="molecule type" value="Genomic_DNA"/>
</dbReference>
<comment type="catalytic activity">
    <reaction evidence="25">
        <text>dodecanoyl-CoA + H2O = dodecanoate + CoA + H(+)</text>
        <dbReference type="Rhea" id="RHEA:30135"/>
        <dbReference type="ChEBI" id="CHEBI:15377"/>
        <dbReference type="ChEBI" id="CHEBI:15378"/>
        <dbReference type="ChEBI" id="CHEBI:18262"/>
        <dbReference type="ChEBI" id="CHEBI:57287"/>
        <dbReference type="ChEBI" id="CHEBI:57375"/>
    </reaction>
    <physiologicalReaction direction="left-to-right" evidence="25">
        <dbReference type="Rhea" id="RHEA:30136"/>
    </physiologicalReaction>
</comment>
<evidence type="ECO:0000256" key="22">
    <source>
        <dbReference type="ARBA" id="ARBA00047588"/>
    </source>
</evidence>
<comment type="catalytic activity">
    <reaction evidence="23">
        <text>hexadecanoyl-CoA + H2O = hexadecanoate + CoA + H(+)</text>
        <dbReference type="Rhea" id="RHEA:16645"/>
        <dbReference type="ChEBI" id="CHEBI:7896"/>
        <dbReference type="ChEBI" id="CHEBI:15377"/>
        <dbReference type="ChEBI" id="CHEBI:15378"/>
        <dbReference type="ChEBI" id="CHEBI:57287"/>
        <dbReference type="ChEBI" id="CHEBI:57379"/>
        <dbReference type="EC" id="3.1.2.2"/>
    </reaction>
    <physiologicalReaction direction="left-to-right" evidence="23">
        <dbReference type="Rhea" id="RHEA:16646"/>
    </physiologicalReaction>
</comment>
<dbReference type="PANTHER" id="PTHR12418">
    <property type="entry name" value="ACYL-COENZYME A THIOESTERASE THEM4"/>
    <property type="match status" value="1"/>
</dbReference>
<evidence type="ECO:0000256" key="11">
    <source>
        <dbReference type="ARBA" id="ARBA00022946"/>
    </source>
</evidence>
<keyword evidence="5" id="KW-1003">Cell membrane</keyword>